<dbReference type="EMBL" id="ABEU02000026">
    <property type="protein sequence ID" value="PNR27119.1"/>
    <property type="molecule type" value="Genomic_DNA"/>
</dbReference>
<keyword evidence="10" id="KW-1185">Reference proteome</keyword>
<dbReference type="EnsemblPlants" id="Pp3c26_13330V3.1">
    <property type="protein sequence ID" value="Pp3c26_13330V3.1"/>
    <property type="gene ID" value="Pp3c26_13330"/>
</dbReference>
<evidence type="ECO:0000256" key="3">
    <source>
        <dbReference type="ARBA" id="ARBA00022991"/>
    </source>
</evidence>
<proteinExistence type="predicted"/>
<evidence type="ECO:0000256" key="2">
    <source>
        <dbReference type="ARBA" id="ARBA00022606"/>
    </source>
</evidence>
<dbReference type="InterPro" id="IPR052048">
    <property type="entry name" value="ST_Response_Regulator"/>
</dbReference>
<dbReference type="GO" id="GO:0009881">
    <property type="term" value="F:photoreceptor activity"/>
    <property type="evidence" value="ECO:0007669"/>
    <property type="project" value="UniProtKB-KW"/>
</dbReference>
<dbReference type="SUPFAM" id="SSF55785">
    <property type="entry name" value="PYP-like sensor domain (PAS domain)"/>
    <property type="match status" value="1"/>
</dbReference>
<dbReference type="PANTHER" id="PTHR43228">
    <property type="entry name" value="TWO-COMPONENT RESPONSE REGULATOR"/>
    <property type="match status" value="1"/>
</dbReference>
<dbReference type="Gene3D" id="3.30.450.20">
    <property type="entry name" value="PAS domain"/>
    <property type="match status" value="1"/>
</dbReference>
<keyword evidence="2" id="KW-0716">Sensory transduction</keyword>
<dbReference type="OrthoDB" id="10266508at2759"/>
<dbReference type="RefSeq" id="XP_024366553.1">
    <property type="nucleotide sequence ID" value="XM_024510785.2"/>
</dbReference>
<dbReference type="InterPro" id="IPR000014">
    <property type="entry name" value="PAS"/>
</dbReference>
<evidence type="ECO:0008006" key="11">
    <source>
        <dbReference type="Google" id="ProtNLM"/>
    </source>
</evidence>
<feature type="domain" description="PAS" evidence="7">
    <location>
        <begin position="56"/>
        <end position="89"/>
    </location>
</feature>
<dbReference type="CDD" id="cd00130">
    <property type="entry name" value="PAS"/>
    <property type="match status" value="1"/>
</dbReference>
<dbReference type="PANTHER" id="PTHR43228:SF1">
    <property type="entry name" value="TWO-COMPONENT RESPONSE REGULATOR ARR22"/>
    <property type="match status" value="1"/>
</dbReference>
<dbReference type="Proteomes" id="UP000006727">
    <property type="component" value="Chromosome 26"/>
</dbReference>
<dbReference type="InterPro" id="IPR011006">
    <property type="entry name" value="CheY-like_superfamily"/>
</dbReference>
<dbReference type="Gene3D" id="3.40.50.2300">
    <property type="match status" value="1"/>
</dbReference>
<dbReference type="InterPro" id="IPR001789">
    <property type="entry name" value="Sig_transdc_resp-reg_receiver"/>
</dbReference>
<evidence type="ECO:0000313" key="8">
    <source>
        <dbReference type="EMBL" id="PNR27119.1"/>
    </source>
</evidence>
<evidence type="ECO:0000313" key="10">
    <source>
        <dbReference type="Proteomes" id="UP000006727"/>
    </source>
</evidence>
<dbReference type="Gramene" id="Pp3c26_13330V3.1">
    <property type="protein sequence ID" value="Pp3c26_13330V3.1"/>
    <property type="gene ID" value="Pp3c26_13330"/>
</dbReference>
<dbReference type="SUPFAM" id="SSF52172">
    <property type="entry name" value="CheY-like"/>
    <property type="match status" value="1"/>
</dbReference>
<keyword evidence="1" id="KW-0600">Photoreceptor protein</keyword>
<dbReference type="PROSITE" id="PS50110">
    <property type="entry name" value="RESPONSE_REGULATORY"/>
    <property type="match status" value="1"/>
</dbReference>
<dbReference type="InterPro" id="IPR035965">
    <property type="entry name" value="PAS-like_dom_sf"/>
</dbReference>
<dbReference type="Gramene" id="Pp3c26_13330V3.2">
    <property type="protein sequence ID" value="Pp3c26_13330V3.2"/>
    <property type="gene ID" value="Pp3c26_13330"/>
</dbReference>
<gene>
    <name evidence="9" type="primary">LOC112277926</name>
    <name evidence="8" type="ORF">PHYPA_030600</name>
</gene>
<accession>A0A2K1ICW3</accession>
<comment type="caution">
    <text evidence="5">Lacks conserved residue(s) required for the propagation of feature annotation.</text>
</comment>
<evidence type="ECO:0000313" key="9">
    <source>
        <dbReference type="EnsemblPlants" id="Pp3c26_13330V3.1"/>
    </source>
</evidence>
<sequence>MFLEVHKKLGSGGGMVGGVDNHKRAALDFVAELTGSPRAGSDKRALEQNDSLVHADELPVPMFGVDMNMRCTFWNRRAMEATGWTEAEVFALPKFTASLFSNLSISDRDCEDILKAALEGQDIAQEVWTLKTKWGKNVKAVLSANARRDGMGVVCVIMPLSPPSIEQPALKLDCNVSVMDHMSILDLEEEQLNSYGSPRGSEDPFLAALEQPLSPYFAEVRDAIYMYGDPSNAVYEAEGSSVCSQDWCKSEQSSETLRGASNSLGRSSLTQARAMVVDTNVRGRKSLSLMLERCGFEVSCATNADEAIFIFEQSMQDPEGFSIVFVNLDAARGEDYALLRQLRNMESSCSSPNITARVVLVAVTDLDRWKSSIHKDDMSAGLDAVINYPLRVQQLRDTLNSLGVQIDHLDFANKSPRGTYNSWNNSLILAR</sequence>
<evidence type="ECO:0000256" key="1">
    <source>
        <dbReference type="ARBA" id="ARBA00022543"/>
    </source>
</evidence>
<dbReference type="PaxDb" id="3218-PP1S6_398V6.1"/>
<organism evidence="8">
    <name type="scientific">Physcomitrium patens</name>
    <name type="common">Spreading-leaved earth moss</name>
    <name type="synonym">Physcomitrella patens</name>
    <dbReference type="NCBI Taxonomy" id="3218"/>
    <lineage>
        <taxon>Eukaryota</taxon>
        <taxon>Viridiplantae</taxon>
        <taxon>Streptophyta</taxon>
        <taxon>Embryophyta</taxon>
        <taxon>Bryophyta</taxon>
        <taxon>Bryophytina</taxon>
        <taxon>Bryopsida</taxon>
        <taxon>Funariidae</taxon>
        <taxon>Funariales</taxon>
        <taxon>Funariaceae</taxon>
        <taxon>Physcomitrium</taxon>
    </lineage>
</organism>
<name>A0A2K1ICW3_PHYPA</name>
<dbReference type="EnsemblPlants" id="Pp3c26_13330V3.2">
    <property type="protein sequence ID" value="Pp3c26_13330V3.2"/>
    <property type="gene ID" value="Pp3c26_13330"/>
</dbReference>
<reference evidence="9" key="3">
    <citation type="submission" date="2020-12" db="UniProtKB">
        <authorList>
            <consortium name="EnsemblPlants"/>
        </authorList>
    </citation>
    <scope>IDENTIFICATION</scope>
</reference>
<keyword evidence="3" id="KW-0157">Chromophore</keyword>
<dbReference type="AlphaFoldDB" id="A0A2K1ICW3"/>
<dbReference type="InterPro" id="IPR013767">
    <property type="entry name" value="PAS_fold"/>
</dbReference>
<evidence type="ECO:0000259" key="6">
    <source>
        <dbReference type="PROSITE" id="PS50110"/>
    </source>
</evidence>
<dbReference type="GO" id="GO:0006355">
    <property type="term" value="P:regulation of DNA-templated transcription"/>
    <property type="evidence" value="ECO:0007669"/>
    <property type="project" value="InterPro"/>
</dbReference>
<dbReference type="Pfam" id="PF00989">
    <property type="entry name" value="PAS"/>
    <property type="match status" value="1"/>
</dbReference>
<reference evidence="8 10" key="1">
    <citation type="journal article" date="2008" name="Science">
        <title>The Physcomitrella genome reveals evolutionary insights into the conquest of land by plants.</title>
        <authorList>
            <person name="Rensing S."/>
            <person name="Lang D."/>
            <person name="Zimmer A."/>
            <person name="Terry A."/>
            <person name="Salamov A."/>
            <person name="Shapiro H."/>
            <person name="Nishiyama T."/>
            <person name="Perroud P.-F."/>
            <person name="Lindquist E."/>
            <person name="Kamisugi Y."/>
            <person name="Tanahashi T."/>
            <person name="Sakakibara K."/>
            <person name="Fujita T."/>
            <person name="Oishi K."/>
            <person name="Shin-I T."/>
            <person name="Kuroki Y."/>
            <person name="Toyoda A."/>
            <person name="Suzuki Y."/>
            <person name="Hashimoto A."/>
            <person name="Yamaguchi K."/>
            <person name="Sugano A."/>
            <person name="Kohara Y."/>
            <person name="Fujiyama A."/>
            <person name="Anterola A."/>
            <person name="Aoki S."/>
            <person name="Ashton N."/>
            <person name="Barbazuk W.B."/>
            <person name="Barker E."/>
            <person name="Bennetzen J."/>
            <person name="Bezanilla M."/>
            <person name="Blankenship R."/>
            <person name="Cho S.H."/>
            <person name="Dutcher S."/>
            <person name="Estelle M."/>
            <person name="Fawcett J.A."/>
            <person name="Gundlach H."/>
            <person name="Hanada K."/>
            <person name="Heyl A."/>
            <person name="Hicks K.A."/>
            <person name="Hugh J."/>
            <person name="Lohr M."/>
            <person name="Mayer K."/>
            <person name="Melkozernov A."/>
            <person name="Murata T."/>
            <person name="Nelson D."/>
            <person name="Pils B."/>
            <person name="Prigge M."/>
            <person name="Reiss B."/>
            <person name="Renner T."/>
            <person name="Rombauts S."/>
            <person name="Rushton P."/>
            <person name="Sanderfoot A."/>
            <person name="Schween G."/>
            <person name="Shiu S.-H."/>
            <person name="Stueber K."/>
            <person name="Theodoulou F.L."/>
            <person name="Tu H."/>
            <person name="Van de Peer Y."/>
            <person name="Verrier P.J."/>
            <person name="Waters E."/>
            <person name="Wood A."/>
            <person name="Yang L."/>
            <person name="Cove D."/>
            <person name="Cuming A."/>
            <person name="Hasebe M."/>
            <person name="Lucas S."/>
            <person name="Mishler D.B."/>
            <person name="Reski R."/>
            <person name="Grigoriev I."/>
            <person name="Quatrano R.S."/>
            <person name="Boore J.L."/>
        </authorList>
    </citation>
    <scope>NUCLEOTIDE SEQUENCE [LARGE SCALE GENOMIC DNA]</scope>
    <source>
        <strain evidence="9 10">cv. Gransden 2004</strain>
    </source>
</reference>
<dbReference type="SMART" id="SM00091">
    <property type="entry name" value="PAS"/>
    <property type="match status" value="1"/>
</dbReference>
<protein>
    <recommendedName>
        <fullName evidence="11">Response regulatory domain-containing protein</fullName>
    </recommendedName>
</protein>
<reference evidence="8 10" key="2">
    <citation type="journal article" date="2018" name="Plant J.">
        <title>The Physcomitrella patens chromosome-scale assembly reveals moss genome structure and evolution.</title>
        <authorList>
            <person name="Lang D."/>
            <person name="Ullrich K.K."/>
            <person name="Murat F."/>
            <person name="Fuchs J."/>
            <person name="Jenkins J."/>
            <person name="Haas F.B."/>
            <person name="Piednoel M."/>
            <person name="Gundlach H."/>
            <person name="Van Bel M."/>
            <person name="Meyberg R."/>
            <person name="Vives C."/>
            <person name="Morata J."/>
            <person name="Symeonidi A."/>
            <person name="Hiss M."/>
            <person name="Muchero W."/>
            <person name="Kamisugi Y."/>
            <person name="Saleh O."/>
            <person name="Blanc G."/>
            <person name="Decker E.L."/>
            <person name="van Gessel N."/>
            <person name="Grimwood J."/>
            <person name="Hayes R.D."/>
            <person name="Graham S.W."/>
            <person name="Gunter L.E."/>
            <person name="McDaniel S.F."/>
            <person name="Hoernstein S.N.W."/>
            <person name="Larsson A."/>
            <person name="Li F.W."/>
            <person name="Perroud P.F."/>
            <person name="Phillips J."/>
            <person name="Ranjan P."/>
            <person name="Rokshar D.S."/>
            <person name="Rothfels C.J."/>
            <person name="Schneider L."/>
            <person name="Shu S."/>
            <person name="Stevenson D.W."/>
            <person name="Thummler F."/>
            <person name="Tillich M."/>
            <person name="Villarreal Aguilar J.C."/>
            <person name="Widiez T."/>
            <person name="Wong G.K."/>
            <person name="Wymore A."/>
            <person name="Zhang Y."/>
            <person name="Zimmer A.D."/>
            <person name="Quatrano R.S."/>
            <person name="Mayer K.F.X."/>
            <person name="Goodstein D."/>
            <person name="Casacuberta J.M."/>
            <person name="Vandepoele K."/>
            <person name="Reski R."/>
            <person name="Cuming A.C."/>
            <person name="Tuskan G.A."/>
            <person name="Maumus F."/>
            <person name="Salse J."/>
            <person name="Schmutz J."/>
            <person name="Rensing S.A."/>
        </authorList>
    </citation>
    <scope>NUCLEOTIDE SEQUENCE [LARGE SCALE GENOMIC DNA]</scope>
    <source>
        <strain evidence="9 10">cv. Gransden 2004</strain>
    </source>
</reference>
<dbReference type="GO" id="GO:0000160">
    <property type="term" value="P:phosphorelay signal transduction system"/>
    <property type="evidence" value="ECO:0007669"/>
    <property type="project" value="InterPro"/>
</dbReference>
<keyword evidence="4" id="KW-0675">Receptor</keyword>
<dbReference type="GeneID" id="112277926"/>
<evidence type="ECO:0000256" key="4">
    <source>
        <dbReference type="ARBA" id="ARBA00023170"/>
    </source>
</evidence>
<feature type="domain" description="Response regulatory" evidence="6">
    <location>
        <begin position="273"/>
        <end position="403"/>
    </location>
</feature>
<dbReference type="PROSITE" id="PS50112">
    <property type="entry name" value="PAS"/>
    <property type="match status" value="1"/>
</dbReference>
<evidence type="ECO:0000259" key="7">
    <source>
        <dbReference type="PROSITE" id="PS50112"/>
    </source>
</evidence>
<evidence type="ECO:0000256" key="5">
    <source>
        <dbReference type="PROSITE-ProRule" id="PRU00169"/>
    </source>
</evidence>